<gene>
    <name evidence="7" type="ORF">GTA08_BOTSDO12227</name>
</gene>
<name>A0A8H4NAQ8_9PEZI</name>
<dbReference type="InterPro" id="IPR036188">
    <property type="entry name" value="FAD/NAD-bd_sf"/>
</dbReference>
<evidence type="ECO:0000313" key="7">
    <source>
        <dbReference type="EMBL" id="KAF4312116.1"/>
    </source>
</evidence>
<dbReference type="Gene3D" id="3.30.410.10">
    <property type="entry name" value="Cholesterol Oxidase, domain 2"/>
    <property type="match status" value="1"/>
</dbReference>
<protein>
    <submittedName>
        <fullName evidence="7">Cellobiose dehydrogenase protein</fullName>
    </submittedName>
</protein>
<dbReference type="AlphaFoldDB" id="A0A8H4NAQ8"/>
<feature type="chain" id="PRO_5034112041" evidence="4">
    <location>
        <begin position="20"/>
        <end position="562"/>
    </location>
</feature>
<dbReference type="PROSITE" id="PS00624">
    <property type="entry name" value="GMC_OXRED_2"/>
    <property type="match status" value="1"/>
</dbReference>
<dbReference type="Gene3D" id="3.50.50.60">
    <property type="entry name" value="FAD/NAD(P)-binding domain"/>
    <property type="match status" value="1"/>
</dbReference>
<dbReference type="PANTHER" id="PTHR47190:SF1">
    <property type="entry name" value="GLUCOSE-METHANOL-CHOLINE OXIDOREDUCTASE N-TERMINAL DOMAIN-CONTAINING PROTEIN"/>
    <property type="match status" value="1"/>
</dbReference>
<keyword evidence="3" id="KW-0285">Flavoprotein</keyword>
<evidence type="ECO:0000259" key="5">
    <source>
        <dbReference type="PROSITE" id="PS00623"/>
    </source>
</evidence>
<dbReference type="GO" id="GO:0050660">
    <property type="term" value="F:flavin adenine dinucleotide binding"/>
    <property type="evidence" value="ECO:0007669"/>
    <property type="project" value="InterPro"/>
</dbReference>
<comment type="cofactor">
    <cofactor evidence="2">
        <name>FAD</name>
        <dbReference type="ChEBI" id="CHEBI:57692"/>
    </cofactor>
</comment>
<dbReference type="InterPro" id="IPR000172">
    <property type="entry name" value="GMC_OxRdtase_N"/>
</dbReference>
<feature type="domain" description="Glucose-methanol-choline oxidoreductase N-terminal" evidence="6">
    <location>
        <begin position="286"/>
        <end position="300"/>
    </location>
</feature>
<dbReference type="PIRSF" id="PIRSF000137">
    <property type="entry name" value="Alcohol_oxidase"/>
    <property type="match status" value="1"/>
</dbReference>
<dbReference type="InterPro" id="IPR012132">
    <property type="entry name" value="GMC_OxRdtase"/>
</dbReference>
<reference evidence="7" key="1">
    <citation type="submission" date="2020-04" db="EMBL/GenBank/DDBJ databases">
        <title>Genome Assembly and Annotation of Botryosphaeria dothidea sdau 11-99, a Latent Pathogen of Apple Fruit Ring Rot in China.</title>
        <authorList>
            <person name="Yu C."/>
            <person name="Diao Y."/>
            <person name="Lu Q."/>
            <person name="Zhao J."/>
            <person name="Cui S."/>
            <person name="Peng C."/>
            <person name="He B."/>
            <person name="Liu H."/>
        </authorList>
    </citation>
    <scope>NUCLEOTIDE SEQUENCE [LARGE SCALE GENOMIC DNA]</scope>
    <source>
        <strain evidence="7">Sdau11-99</strain>
    </source>
</reference>
<sequence length="562" mass="59376">MKSHTTAVVIGLLSSLSVAAPLLDVAVGSGDWTKQEWDAIVVGAGPAGIIVADRLSEAGKKTLLLEDGGKSYGIVGGTQKPDWLSGTNLSRVDVPGLYKSIFADGGNLTCGSRTNAYGGCTIGGSSAINAGLYFQPPAADWDDFHPDGWKNADVQAATKRLYERQPSVENYSMDGKYYLQSGYEAAKNWLVNGAGYSDVVINDEADNKYGVFGRPSYDYNNGQRGGPVTTYLQTALSRSNFQLQSGVRVQRISRTGGKATGVIATVGGAETPIKLSPSGRVVLSGGAIQSPQLLMYSGIGEPETLSRLAAGGKLGDNAAPSAWINNTAVGAGLFDNPNTFIELESTAVASYSYSYSAPPESDKQMYLNHRSGPFSFASQTSVFWTYINHTDGTPPTGVQGTIDSAGFSDFMSNNTITLNVYGTSGLLSAGRVVLDDKLVAGPSDDVYYSDAANRDADDIATFIHDIFAKLPADGLRPLNIARNATKDEIRTYITTPSAYARGMVNHWSSSCRIGECVDANAQVKGTDNVHVVDGSIVAPLTVNPQFGIMVAAERASELINAL</sequence>
<evidence type="ECO:0000256" key="3">
    <source>
        <dbReference type="RuleBase" id="RU003968"/>
    </source>
</evidence>
<feature type="binding site" evidence="2">
    <location>
        <position position="249"/>
    </location>
    <ligand>
        <name>FAD</name>
        <dbReference type="ChEBI" id="CHEBI:57692"/>
    </ligand>
</feature>
<feature type="binding site" evidence="2">
    <location>
        <position position="534"/>
    </location>
    <ligand>
        <name>FAD</name>
        <dbReference type="ChEBI" id="CHEBI:57692"/>
    </ligand>
</feature>
<evidence type="ECO:0000259" key="6">
    <source>
        <dbReference type="PROSITE" id="PS00624"/>
    </source>
</evidence>
<dbReference type="EMBL" id="WWBZ02000007">
    <property type="protein sequence ID" value="KAF4312116.1"/>
    <property type="molecule type" value="Genomic_DNA"/>
</dbReference>
<dbReference type="InterPro" id="IPR007867">
    <property type="entry name" value="GMC_OxRtase_C"/>
</dbReference>
<evidence type="ECO:0000256" key="4">
    <source>
        <dbReference type="SAM" id="SignalP"/>
    </source>
</evidence>
<dbReference type="PANTHER" id="PTHR47190">
    <property type="entry name" value="DEHYDROGENASE, PUTATIVE-RELATED"/>
    <property type="match status" value="1"/>
</dbReference>
<keyword evidence="2 3" id="KW-0274">FAD</keyword>
<evidence type="ECO:0000256" key="2">
    <source>
        <dbReference type="PIRSR" id="PIRSR000137-2"/>
    </source>
</evidence>
<proteinExistence type="inferred from homology"/>
<dbReference type="InterPro" id="IPR053208">
    <property type="entry name" value="GMC_Oxidoreductase_CD"/>
</dbReference>
<comment type="caution">
    <text evidence="7">The sequence shown here is derived from an EMBL/GenBank/DDBJ whole genome shotgun (WGS) entry which is preliminary data.</text>
</comment>
<dbReference type="Pfam" id="PF00732">
    <property type="entry name" value="GMC_oxred_N"/>
    <property type="match status" value="1"/>
</dbReference>
<evidence type="ECO:0000313" key="8">
    <source>
        <dbReference type="Proteomes" id="UP000572817"/>
    </source>
</evidence>
<accession>A0A8H4NAQ8</accession>
<feature type="signal peptide" evidence="4">
    <location>
        <begin position="1"/>
        <end position="19"/>
    </location>
</feature>
<dbReference type="PROSITE" id="PS00623">
    <property type="entry name" value="GMC_OXRED_1"/>
    <property type="match status" value="1"/>
</dbReference>
<feature type="binding site" evidence="2">
    <location>
        <begin position="544"/>
        <end position="545"/>
    </location>
    <ligand>
        <name>FAD</name>
        <dbReference type="ChEBI" id="CHEBI:57692"/>
    </ligand>
</feature>
<organism evidence="7 8">
    <name type="scientific">Botryosphaeria dothidea</name>
    <dbReference type="NCBI Taxonomy" id="55169"/>
    <lineage>
        <taxon>Eukaryota</taxon>
        <taxon>Fungi</taxon>
        <taxon>Dikarya</taxon>
        <taxon>Ascomycota</taxon>
        <taxon>Pezizomycotina</taxon>
        <taxon>Dothideomycetes</taxon>
        <taxon>Dothideomycetes incertae sedis</taxon>
        <taxon>Botryosphaeriales</taxon>
        <taxon>Botryosphaeriaceae</taxon>
        <taxon>Botryosphaeria</taxon>
    </lineage>
</organism>
<dbReference type="SUPFAM" id="SSF51905">
    <property type="entry name" value="FAD/NAD(P)-binding domain"/>
    <property type="match status" value="1"/>
</dbReference>
<dbReference type="GO" id="GO:0016614">
    <property type="term" value="F:oxidoreductase activity, acting on CH-OH group of donors"/>
    <property type="evidence" value="ECO:0007669"/>
    <property type="project" value="InterPro"/>
</dbReference>
<dbReference type="Proteomes" id="UP000572817">
    <property type="component" value="Unassembled WGS sequence"/>
</dbReference>
<feature type="domain" description="Glucose-methanol-choline oxidoreductase N-terminal" evidence="5">
    <location>
        <begin position="119"/>
        <end position="142"/>
    </location>
</feature>
<dbReference type="PRINTS" id="PR00411">
    <property type="entry name" value="PNDRDTASEI"/>
</dbReference>
<comment type="similarity">
    <text evidence="1 3">Belongs to the GMC oxidoreductase family.</text>
</comment>
<keyword evidence="8" id="KW-1185">Reference proteome</keyword>
<dbReference type="Pfam" id="PF05199">
    <property type="entry name" value="GMC_oxred_C"/>
    <property type="match status" value="1"/>
</dbReference>
<dbReference type="SUPFAM" id="SSF54373">
    <property type="entry name" value="FAD-linked reductases, C-terminal domain"/>
    <property type="match status" value="1"/>
</dbReference>
<dbReference type="OrthoDB" id="413885at2759"/>
<evidence type="ECO:0000256" key="1">
    <source>
        <dbReference type="ARBA" id="ARBA00010790"/>
    </source>
</evidence>
<keyword evidence="4" id="KW-0732">Signal</keyword>